<evidence type="ECO:0000259" key="2">
    <source>
        <dbReference type="Pfam" id="PF07589"/>
    </source>
</evidence>
<feature type="domain" description="Ice-binding protein C-terminal" evidence="2">
    <location>
        <begin position="197"/>
        <end position="219"/>
    </location>
</feature>
<gene>
    <name evidence="3" type="ORF">DGD08_12255</name>
</gene>
<comment type="caution">
    <text evidence="3">The sequence shown here is derived from an EMBL/GenBank/DDBJ whole genome shotgun (WGS) entry which is preliminary data.</text>
</comment>
<sequence length="227" mass="23150">MRVSAIHAIAAGCTLLLAAPVASSQTVVLDFEEVACPPPGTGSGGYTISGNYTFGGYSIATTAVASTATVGQAVWCSGPNFAGSQAWFVNHVFSSTSRLSRPDGGWFGIESISLGTVVPSPAAAGPITFTGTLMQGGTVTQTFNVPHTPTATLSPFQFDGGFVNLSALEWTTGSTGTQGPNPDLANVQIDNLVLTRTVPEPGTTVLVMIGFVCLLGGRRLRATAAGH</sequence>
<dbReference type="AlphaFoldDB" id="A0A3D4VCB3"/>
<evidence type="ECO:0000313" key="4">
    <source>
        <dbReference type="Proteomes" id="UP000264071"/>
    </source>
</evidence>
<organism evidence="3 4">
    <name type="scientific">Gemmatimonas aurantiaca</name>
    <dbReference type="NCBI Taxonomy" id="173480"/>
    <lineage>
        <taxon>Bacteria</taxon>
        <taxon>Pseudomonadati</taxon>
        <taxon>Gemmatimonadota</taxon>
        <taxon>Gemmatimonadia</taxon>
        <taxon>Gemmatimonadales</taxon>
        <taxon>Gemmatimonadaceae</taxon>
        <taxon>Gemmatimonas</taxon>
    </lineage>
</organism>
<protein>
    <submittedName>
        <fullName evidence="3">PEP-CTERM sorting domain-containing protein</fullName>
    </submittedName>
</protein>
<feature type="signal peptide" evidence="1">
    <location>
        <begin position="1"/>
        <end position="18"/>
    </location>
</feature>
<dbReference type="InterPro" id="IPR013424">
    <property type="entry name" value="Ice-binding_C"/>
</dbReference>
<accession>A0A3D4VCB3</accession>
<name>A0A3D4VCB3_9BACT</name>
<proteinExistence type="predicted"/>
<reference evidence="3 4" key="1">
    <citation type="journal article" date="2018" name="Nat. Biotechnol.">
        <title>A standardized bacterial taxonomy based on genome phylogeny substantially revises the tree of life.</title>
        <authorList>
            <person name="Parks D.H."/>
            <person name="Chuvochina M."/>
            <person name="Waite D.W."/>
            <person name="Rinke C."/>
            <person name="Skarshewski A."/>
            <person name="Chaumeil P.A."/>
            <person name="Hugenholtz P."/>
        </authorList>
    </citation>
    <scope>NUCLEOTIDE SEQUENCE [LARGE SCALE GENOMIC DNA]</scope>
    <source>
        <strain evidence="3">UBA8844</strain>
    </source>
</reference>
<evidence type="ECO:0000313" key="3">
    <source>
        <dbReference type="EMBL" id="HCT57967.1"/>
    </source>
</evidence>
<evidence type="ECO:0000256" key="1">
    <source>
        <dbReference type="SAM" id="SignalP"/>
    </source>
</evidence>
<keyword evidence="1" id="KW-0732">Signal</keyword>
<feature type="chain" id="PRO_5017688164" evidence="1">
    <location>
        <begin position="19"/>
        <end position="227"/>
    </location>
</feature>
<dbReference type="Pfam" id="PF07589">
    <property type="entry name" value="PEP-CTERM"/>
    <property type="match status" value="1"/>
</dbReference>
<dbReference type="Proteomes" id="UP000264071">
    <property type="component" value="Unassembled WGS sequence"/>
</dbReference>
<dbReference type="EMBL" id="DPIY01000010">
    <property type="protein sequence ID" value="HCT57967.1"/>
    <property type="molecule type" value="Genomic_DNA"/>
</dbReference>